<evidence type="ECO:0000313" key="2">
    <source>
        <dbReference type="EMBL" id="BAJ32863.1"/>
    </source>
</evidence>
<reference evidence="2 3" key="1">
    <citation type="journal article" date="2010" name="DNA Res.">
        <title>Genome sequence of Kitasatospora setae NBRC 14216T: an evolutionary snapshot of the family Streptomycetaceae.</title>
        <authorList>
            <person name="Ichikawa N."/>
            <person name="Oguchi A."/>
            <person name="Ikeda H."/>
            <person name="Ishikawa J."/>
            <person name="Kitani S."/>
            <person name="Watanabe Y."/>
            <person name="Nakamura S."/>
            <person name="Katano Y."/>
            <person name="Kishi E."/>
            <person name="Sasagawa M."/>
            <person name="Ankai A."/>
            <person name="Fukui S."/>
            <person name="Hashimoto Y."/>
            <person name="Kamata S."/>
            <person name="Otoguro M."/>
            <person name="Tanikawa S."/>
            <person name="Nihira T."/>
            <person name="Horinouchi S."/>
            <person name="Ohnishi Y."/>
            <person name="Hayakawa M."/>
            <person name="Kuzuyama T."/>
            <person name="Arisawa A."/>
            <person name="Nomoto F."/>
            <person name="Miura H."/>
            <person name="Takahashi Y."/>
            <person name="Fujita N."/>
        </authorList>
    </citation>
    <scope>NUCLEOTIDE SEQUENCE [LARGE SCALE GENOMIC DNA]</scope>
    <source>
        <strain evidence="3">ATCC 33774 / DSM 43861 / JCM 3304 / KCC A-0304 / NBRC 14216 / KM-6054</strain>
    </source>
</reference>
<accession>E4NIR5</accession>
<dbReference type="Proteomes" id="UP000007076">
    <property type="component" value="Chromosome"/>
</dbReference>
<dbReference type="AlphaFoldDB" id="E4NIR5"/>
<dbReference type="STRING" id="452652.KSE_71070"/>
<sequence>MTFFRDLTPYTYRFEDTVSGGRGFASFVPAGRRLNVGWLDGWHRYPKGPSPEDFRTRLLDLVREQRVNVMRGFYNCQRPGCLRTLGCQPTIEHAGETLHLGNCEIRVPGRSDELYAAPNLIAHYVLHHRYLPPAAFVDAVLACPEGWLTGTDAPGVPADARIIDTAALERPAAGEPRPRPW</sequence>
<dbReference type="InterPro" id="IPR057679">
    <property type="entry name" value="DUF7919"/>
</dbReference>
<evidence type="ECO:0000259" key="1">
    <source>
        <dbReference type="Pfam" id="PF25535"/>
    </source>
</evidence>
<dbReference type="eggNOG" id="ENOG503375I">
    <property type="taxonomic scope" value="Bacteria"/>
</dbReference>
<proteinExistence type="predicted"/>
<name>E4NIR5_KITSK</name>
<keyword evidence="3" id="KW-1185">Reference proteome</keyword>
<organism evidence="2 3">
    <name type="scientific">Kitasatospora setae (strain ATCC 33774 / DSM 43861 / JCM 3304 / KCC A-0304 / NBRC 14216 / KM-6054)</name>
    <name type="common">Streptomyces setae</name>
    <dbReference type="NCBI Taxonomy" id="452652"/>
    <lineage>
        <taxon>Bacteria</taxon>
        <taxon>Bacillati</taxon>
        <taxon>Actinomycetota</taxon>
        <taxon>Actinomycetes</taxon>
        <taxon>Kitasatosporales</taxon>
        <taxon>Streptomycetaceae</taxon>
        <taxon>Kitasatospora</taxon>
    </lineage>
</organism>
<dbReference type="HOGENOM" id="CLU_133158_0_0_11"/>
<protein>
    <recommendedName>
        <fullName evidence="1">DUF7919 domain-containing protein</fullName>
    </recommendedName>
</protein>
<gene>
    <name evidence="2" type="ordered locus">KSE_71070</name>
</gene>
<feature type="domain" description="DUF7919" evidence="1">
    <location>
        <begin position="2"/>
        <end position="141"/>
    </location>
</feature>
<dbReference type="KEGG" id="ksk:KSE_71070"/>
<dbReference type="RefSeq" id="WP_014140154.1">
    <property type="nucleotide sequence ID" value="NC_016109.1"/>
</dbReference>
<evidence type="ECO:0000313" key="3">
    <source>
        <dbReference type="Proteomes" id="UP000007076"/>
    </source>
</evidence>
<dbReference type="PATRIC" id="fig|452652.3.peg.7142"/>
<dbReference type="EMBL" id="AP010968">
    <property type="protein sequence ID" value="BAJ32863.1"/>
    <property type="molecule type" value="Genomic_DNA"/>
</dbReference>
<dbReference type="Pfam" id="PF25535">
    <property type="entry name" value="DUF7919"/>
    <property type="match status" value="1"/>
</dbReference>